<evidence type="ECO:0000259" key="5">
    <source>
        <dbReference type="PROSITE" id="PS50887"/>
    </source>
</evidence>
<dbReference type="Pfam" id="PF00990">
    <property type="entry name" value="GGDEF"/>
    <property type="match status" value="1"/>
</dbReference>
<dbReference type="InterPro" id="IPR001610">
    <property type="entry name" value="PAC"/>
</dbReference>
<dbReference type="InterPro" id="IPR029787">
    <property type="entry name" value="Nucleotide_cyclase"/>
</dbReference>
<reference evidence="6 7" key="1">
    <citation type="journal article" date="2015" name="Stand. Genomic Sci.">
        <title>Genomic Encyclopedia of Bacterial and Archaeal Type Strains, Phase III: the genomes of soil and plant-associated and newly described type strains.</title>
        <authorList>
            <person name="Whitman W.B."/>
            <person name="Woyke T."/>
            <person name="Klenk H.P."/>
            <person name="Zhou Y."/>
            <person name="Lilburn T.G."/>
            <person name="Beck B.J."/>
            <person name="De Vos P."/>
            <person name="Vandamme P."/>
            <person name="Eisen J.A."/>
            <person name="Garrity G."/>
            <person name="Hugenholtz P."/>
            <person name="Kyrpides N.C."/>
        </authorList>
    </citation>
    <scope>NUCLEOTIDE SEQUENCE [LARGE SCALE GENOMIC DNA]</scope>
    <source>
        <strain evidence="6 7">CGMCC 1.6858</strain>
    </source>
</reference>
<dbReference type="Gene3D" id="3.30.70.270">
    <property type="match status" value="1"/>
</dbReference>
<dbReference type="SMART" id="SM00086">
    <property type="entry name" value="PAC"/>
    <property type="match status" value="1"/>
</dbReference>
<dbReference type="PROSITE" id="PS50112">
    <property type="entry name" value="PAS"/>
    <property type="match status" value="1"/>
</dbReference>
<dbReference type="SUPFAM" id="SSF55785">
    <property type="entry name" value="PYP-like sensor domain (PAS domain)"/>
    <property type="match status" value="1"/>
</dbReference>
<feature type="domain" description="PAS" evidence="3">
    <location>
        <begin position="41"/>
        <end position="114"/>
    </location>
</feature>
<dbReference type="InterPro" id="IPR000014">
    <property type="entry name" value="PAS"/>
</dbReference>
<dbReference type="SUPFAM" id="SSF55073">
    <property type="entry name" value="Nucleotide cyclase"/>
    <property type="match status" value="1"/>
</dbReference>
<dbReference type="GO" id="GO:0003824">
    <property type="term" value="F:catalytic activity"/>
    <property type="evidence" value="ECO:0007669"/>
    <property type="project" value="UniProtKB-ARBA"/>
</dbReference>
<feature type="domain" description="GGDEF" evidence="5">
    <location>
        <begin position="202"/>
        <end position="333"/>
    </location>
</feature>
<dbReference type="SMART" id="SM00267">
    <property type="entry name" value="GGDEF"/>
    <property type="match status" value="1"/>
</dbReference>
<organism evidence="6 7">
    <name type="scientific">Pseudomonas duriflava</name>
    <dbReference type="NCBI Taxonomy" id="459528"/>
    <lineage>
        <taxon>Bacteria</taxon>
        <taxon>Pseudomonadati</taxon>
        <taxon>Pseudomonadota</taxon>
        <taxon>Gammaproteobacteria</taxon>
        <taxon>Pseudomonadales</taxon>
        <taxon>Pseudomonadaceae</taxon>
        <taxon>Pseudomonas</taxon>
    </lineage>
</organism>
<dbReference type="InterPro" id="IPR035965">
    <property type="entry name" value="PAS-like_dom_sf"/>
</dbReference>
<protein>
    <submittedName>
        <fullName evidence="6">PAS domain S-box-containing protein/diguanylate cyclase (GGDEF)-like protein</fullName>
    </submittedName>
</protein>
<evidence type="ECO:0000313" key="7">
    <source>
        <dbReference type="Proteomes" id="UP000316905"/>
    </source>
</evidence>
<dbReference type="InterPro" id="IPR043128">
    <property type="entry name" value="Rev_trsase/Diguanyl_cyclase"/>
</dbReference>
<dbReference type="FunFam" id="3.30.70.270:FF:000001">
    <property type="entry name" value="Diguanylate cyclase domain protein"/>
    <property type="match status" value="1"/>
</dbReference>
<dbReference type="PROSITE" id="PS50113">
    <property type="entry name" value="PAC"/>
    <property type="match status" value="1"/>
</dbReference>
<evidence type="ECO:0000256" key="1">
    <source>
        <dbReference type="ARBA" id="ARBA00001946"/>
    </source>
</evidence>
<dbReference type="Proteomes" id="UP000316905">
    <property type="component" value="Unassembled WGS sequence"/>
</dbReference>
<accession>A0A562QDW0</accession>
<comment type="cofactor">
    <cofactor evidence="1">
        <name>Mg(2+)</name>
        <dbReference type="ChEBI" id="CHEBI:18420"/>
    </cofactor>
</comment>
<gene>
    <name evidence="6" type="ORF">IQ22_01847</name>
</gene>
<dbReference type="CDD" id="cd01949">
    <property type="entry name" value="GGDEF"/>
    <property type="match status" value="1"/>
</dbReference>
<evidence type="ECO:0000256" key="2">
    <source>
        <dbReference type="ARBA" id="ARBA00004533"/>
    </source>
</evidence>
<dbReference type="AlphaFoldDB" id="A0A562QDW0"/>
<dbReference type="InterPro" id="IPR000700">
    <property type="entry name" value="PAS-assoc_C"/>
</dbReference>
<dbReference type="NCBIfam" id="TIGR00254">
    <property type="entry name" value="GGDEF"/>
    <property type="match status" value="1"/>
</dbReference>
<evidence type="ECO:0000313" key="6">
    <source>
        <dbReference type="EMBL" id="TWI54942.1"/>
    </source>
</evidence>
<dbReference type="PANTHER" id="PTHR46663">
    <property type="entry name" value="DIGUANYLATE CYCLASE DGCT-RELATED"/>
    <property type="match status" value="1"/>
</dbReference>
<comment type="subcellular location">
    <subcellularLocation>
        <location evidence="2">Cell inner membrane</location>
    </subcellularLocation>
</comment>
<dbReference type="InterPro" id="IPR000160">
    <property type="entry name" value="GGDEF_dom"/>
</dbReference>
<feature type="domain" description="PAC" evidence="4">
    <location>
        <begin position="117"/>
        <end position="170"/>
    </location>
</feature>
<dbReference type="InterPro" id="IPR013655">
    <property type="entry name" value="PAS_fold_3"/>
</dbReference>
<sequence length="333" mass="37716">MILDFYNGDLMDEQLTGPLSADETMLALLHSRAEAERLRDRERLFSALLESVNAVLWALDWQTREIVYVSPAYEQIFGRPMAFALSSYDDWLNNIYPDDLQYAQDSLNQVLQQGAMESREYRIIRGDGEVRWLSDKCFVSQRTEAGMPLLIVGMAEDITDKKRMEEELQRLATTDVLTRSSNRRHFFESAQRAFEFAKASGESLAFLLMDIDDFKKINDRFGHQMGDLVLQRVAECGAQATRRGDLFGRIGGEEFALLLPGCDLELAEQIGGRLQRAVRQLMVPTTDGPLRVTISQGLAILHESDTGLDALYARADEAMYKAKRQGKDQIVQG</sequence>
<dbReference type="Gene3D" id="3.30.450.20">
    <property type="entry name" value="PAS domain"/>
    <property type="match status" value="1"/>
</dbReference>
<evidence type="ECO:0000259" key="4">
    <source>
        <dbReference type="PROSITE" id="PS50113"/>
    </source>
</evidence>
<dbReference type="EMBL" id="VLKY01000005">
    <property type="protein sequence ID" value="TWI54942.1"/>
    <property type="molecule type" value="Genomic_DNA"/>
</dbReference>
<dbReference type="PANTHER" id="PTHR46663:SF4">
    <property type="entry name" value="DIGUANYLATE CYCLASE DGCT-RELATED"/>
    <property type="match status" value="1"/>
</dbReference>
<dbReference type="InterPro" id="IPR052163">
    <property type="entry name" value="DGC-Regulatory_Protein"/>
</dbReference>
<dbReference type="Pfam" id="PF08447">
    <property type="entry name" value="PAS_3"/>
    <property type="match status" value="1"/>
</dbReference>
<name>A0A562QDW0_9PSED</name>
<dbReference type="GO" id="GO:0005886">
    <property type="term" value="C:plasma membrane"/>
    <property type="evidence" value="ECO:0007669"/>
    <property type="project" value="UniProtKB-SubCell"/>
</dbReference>
<evidence type="ECO:0000259" key="3">
    <source>
        <dbReference type="PROSITE" id="PS50112"/>
    </source>
</evidence>
<dbReference type="SMART" id="SM00091">
    <property type="entry name" value="PAS"/>
    <property type="match status" value="1"/>
</dbReference>
<proteinExistence type="predicted"/>
<comment type="caution">
    <text evidence="6">The sequence shown here is derived from an EMBL/GenBank/DDBJ whole genome shotgun (WGS) entry which is preliminary data.</text>
</comment>
<dbReference type="CDD" id="cd00130">
    <property type="entry name" value="PAS"/>
    <property type="match status" value="1"/>
</dbReference>
<dbReference type="NCBIfam" id="TIGR00229">
    <property type="entry name" value="sensory_box"/>
    <property type="match status" value="1"/>
</dbReference>
<dbReference type="PROSITE" id="PS50887">
    <property type="entry name" value="GGDEF"/>
    <property type="match status" value="1"/>
</dbReference>
<keyword evidence="7" id="KW-1185">Reference proteome</keyword>